<dbReference type="EMBL" id="CAXITT010000476">
    <property type="protein sequence ID" value="CAL1542248.1"/>
    <property type="molecule type" value="Genomic_DNA"/>
</dbReference>
<dbReference type="AlphaFoldDB" id="A0AAV2I6F9"/>
<keyword evidence="3" id="KW-1185">Reference proteome</keyword>
<accession>A0AAV2I6F9</accession>
<feature type="chain" id="PRO_5043348646" evidence="1">
    <location>
        <begin position="34"/>
        <end position="165"/>
    </location>
</feature>
<feature type="signal peptide" evidence="1">
    <location>
        <begin position="1"/>
        <end position="33"/>
    </location>
</feature>
<reference evidence="2 3" key="1">
    <citation type="submission" date="2024-04" db="EMBL/GenBank/DDBJ databases">
        <authorList>
            <consortium name="Genoscope - CEA"/>
            <person name="William W."/>
        </authorList>
    </citation>
    <scope>NUCLEOTIDE SEQUENCE [LARGE SCALE GENOMIC DNA]</scope>
</reference>
<evidence type="ECO:0000313" key="3">
    <source>
        <dbReference type="Proteomes" id="UP001497497"/>
    </source>
</evidence>
<comment type="caution">
    <text evidence="2">The sequence shown here is derived from an EMBL/GenBank/DDBJ whole genome shotgun (WGS) entry which is preliminary data.</text>
</comment>
<dbReference type="Proteomes" id="UP001497497">
    <property type="component" value="Unassembled WGS sequence"/>
</dbReference>
<name>A0AAV2I6F9_LYMST</name>
<sequence>MMASNAKNFKNFSPHHPLDVLVALLSILTLIHGEVTSASVCKLSIADNKTLFDTLDEKYEEEATTIIIEYTVGFNNVSADFDLRNKSSPESFQPWRWYSTQGLSSSRLLLTYSFLYGTMKFFLSLGIDKVDLSIDVSPPGCLESYENEDLENFIRSFLMEGEAGV</sequence>
<protein>
    <submittedName>
        <fullName evidence="2">Uncharacterized protein</fullName>
    </submittedName>
</protein>
<gene>
    <name evidence="2" type="ORF">GSLYS_00015842001</name>
</gene>
<evidence type="ECO:0000313" key="2">
    <source>
        <dbReference type="EMBL" id="CAL1542248.1"/>
    </source>
</evidence>
<evidence type="ECO:0000256" key="1">
    <source>
        <dbReference type="SAM" id="SignalP"/>
    </source>
</evidence>
<proteinExistence type="predicted"/>
<keyword evidence="1" id="KW-0732">Signal</keyword>
<organism evidence="2 3">
    <name type="scientific">Lymnaea stagnalis</name>
    <name type="common">Great pond snail</name>
    <name type="synonym">Helix stagnalis</name>
    <dbReference type="NCBI Taxonomy" id="6523"/>
    <lineage>
        <taxon>Eukaryota</taxon>
        <taxon>Metazoa</taxon>
        <taxon>Spiralia</taxon>
        <taxon>Lophotrochozoa</taxon>
        <taxon>Mollusca</taxon>
        <taxon>Gastropoda</taxon>
        <taxon>Heterobranchia</taxon>
        <taxon>Euthyneura</taxon>
        <taxon>Panpulmonata</taxon>
        <taxon>Hygrophila</taxon>
        <taxon>Lymnaeoidea</taxon>
        <taxon>Lymnaeidae</taxon>
        <taxon>Lymnaea</taxon>
    </lineage>
</organism>